<dbReference type="OMA" id="RSLAQND"/>
<dbReference type="InParanoid" id="A0A7M7LIM6"/>
<feature type="chain" id="PRO_5029504534" evidence="1">
    <location>
        <begin position="23"/>
        <end position="141"/>
    </location>
</feature>
<evidence type="ECO:0000313" key="3">
    <source>
        <dbReference type="Proteomes" id="UP000007110"/>
    </source>
</evidence>
<dbReference type="AlphaFoldDB" id="A0A7M7LIM6"/>
<feature type="signal peptide" evidence="1">
    <location>
        <begin position="1"/>
        <end position="22"/>
    </location>
</feature>
<name>A0A7M7LIM6_STRPU</name>
<dbReference type="Proteomes" id="UP000007110">
    <property type="component" value="Unassembled WGS sequence"/>
</dbReference>
<keyword evidence="3" id="KW-1185">Reference proteome</keyword>
<reference evidence="3" key="1">
    <citation type="submission" date="2015-02" db="EMBL/GenBank/DDBJ databases">
        <title>Genome sequencing for Strongylocentrotus purpuratus.</title>
        <authorList>
            <person name="Murali S."/>
            <person name="Liu Y."/>
            <person name="Vee V."/>
            <person name="English A."/>
            <person name="Wang M."/>
            <person name="Skinner E."/>
            <person name="Han Y."/>
            <person name="Muzny D.M."/>
            <person name="Worley K.C."/>
            <person name="Gibbs R.A."/>
        </authorList>
    </citation>
    <scope>NUCLEOTIDE SEQUENCE</scope>
</reference>
<organism evidence="2 3">
    <name type="scientific">Strongylocentrotus purpuratus</name>
    <name type="common">Purple sea urchin</name>
    <dbReference type="NCBI Taxonomy" id="7668"/>
    <lineage>
        <taxon>Eukaryota</taxon>
        <taxon>Metazoa</taxon>
        <taxon>Echinodermata</taxon>
        <taxon>Eleutherozoa</taxon>
        <taxon>Echinozoa</taxon>
        <taxon>Echinoidea</taxon>
        <taxon>Euechinoidea</taxon>
        <taxon>Echinacea</taxon>
        <taxon>Camarodonta</taxon>
        <taxon>Echinidea</taxon>
        <taxon>Strongylocentrotidae</taxon>
        <taxon>Strongylocentrotus</taxon>
    </lineage>
</organism>
<evidence type="ECO:0000256" key="1">
    <source>
        <dbReference type="SAM" id="SignalP"/>
    </source>
</evidence>
<proteinExistence type="predicted"/>
<sequence length="141" mass="16077">MQSSLVVISAVFAAVLLGLATATDVLPQQRERRAPSDEMEGFEPGTWDDAEEVEDFRTNEFAKRIADNDFAAMRHQERSNSMRRTRLLQAMNEMLAKAGKRSSTDKRSLAQNDYMMVRQDLANGRLYRSLMDRMLSEAGKR</sequence>
<evidence type="ECO:0000313" key="2">
    <source>
        <dbReference type="EnsemblMetazoa" id="XP_001192435"/>
    </source>
</evidence>
<dbReference type="KEGG" id="spu:755899"/>
<dbReference type="OrthoDB" id="10339892at2759"/>
<dbReference type="GeneID" id="755899"/>
<dbReference type="RefSeq" id="XP_001192435.1">
    <property type="nucleotide sequence ID" value="XM_001192435.3"/>
</dbReference>
<reference evidence="2" key="2">
    <citation type="submission" date="2021-01" db="UniProtKB">
        <authorList>
            <consortium name="EnsemblMetazoa"/>
        </authorList>
    </citation>
    <scope>IDENTIFICATION</scope>
</reference>
<protein>
    <submittedName>
        <fullName evidence="2">Uncharacterized protein</fullName>
    </submittedName>
</protein>
<keyword evidence="1" id="KW-0732">Signal</keyword>
<accession>A0A7M7LIM6</accession>
<dbReference type="EnsemblMetazoa" id="XM_001192435">
    <property type="protein sequence ID" value="XP_001192435"/>
    <property type="gene ID" value="LOC755899"/>
</dbReference>